<dbReference type="InterPro" id="IPR054099">
    <property type="entry name" value="PSII_PsbQ_pln"/>
</dbReference>
<keyword evidence="4" id="KW-0809">Transit peptide</keyword>
<dbReference type="GO" id="GO:0005509">
    <property type="term" value="F:calcium ion binding"/>
    <property type="evidence" value="ECO:0007669"/>
    <property type="project" value="InterPro"/>
</dbReference>
<keyword evidence="6" id="KW-0472">Membrane</keyword>
<dbReference type="AlphaFoldDB" id="A0A2G9GAQ6"/>
<evidence type="ECO:0000313" key="9">
    <source>
        <dbReference type="Proteomes" id="UP000231279"/>
    </source>
</evidence>
<evidence type="ECO:0000256" key="2">
    <source>
        <dbReference type="ARBA" id="ARBA00022528"/>
    </source>
</evidence>
<comment type="caution">
    <text evidence="8">The sequence shown here is derived from an EMBL/GenBank/DDBJ whole genome shotgun (WGS) entry which is preliminary data.</text>
</comment>
<keyword evidence="5" id="KW-0793">Thylakoid</keyword>
<dbReference type="STRING" id="429701.A0A2G9GAQ6"/>
<comment type="subcellular location">
    <subcellularLocation>
        <location evidence="1">Plastid</location>
        <location evidence="1">Chloroplast thylakoid membrane</location>
    </subcellularLocation>
</comment>
<evidence type="ECO:0000256" key="3">
    <source>
        <dbReference type="ARBA" id="ARBA00022640"/>
    </source>
</evidence>
<name>A0A2G9GAQ6_9LAMI</name>
<dbReference type="Gene3D" id="1.20.120.290">
    <property type="entry name" value="Oxygen-evolving enhancer protein 3 (PsbQ), four-helix up-down bundle"/>
    <property type="match status" value="1"/>
</dbReference>
<gene>
    <name evidence="8" type="ORF">CDL12_25133</name>
</gene>
<evidence type="ECO:0000256" key="4">
    <source>
        <dbReference type="ARBA" id="ARBA00022946"/>
    </source>
</evidence>
<dbReference type="PANTHER" id="PTHR33399">
    <property type="entry name" value="OXYGEN-EVOLVING ENHANCER PROTEIN 3-1, CHLOROPLASTIC"/>
    <property type="match status" value="1"/>
</dbReference>
<dbReference type="Pfam" id="PF05757">
    <property type="entry name" value="PsbQ"/>
    <property type="match status" value="1"/>
</dbReference>
<dbReference type="InterPro" id="IPR008797">
    <property type="entry name" value="PSII_PsbQ"/>
</dbReference>
<reference evidence="9" key="1">
    <citation type="journal article" date="2018" name="Gigascience">
        <title>Genome assembly of the Pink Ipe (Handroanthus impetiginosus, Bignoniaceae), a highly valued, ecologically keystone Neotropical timber forest tree.</title>
        <authorList>
            <person name="Silva-Junior O.B."/>
            <person name="Grattapaglia D."/>
            <person name="Novaes E."/>
            <person name="Collevatti R.G."/>
        </authorList>
    </citation>
    <scope>NUCLEOTIDE SEQUENCE [LARGE SCALE GENOMIC DNA]</scope>
    <source>
        <strain evidence="9">cv. UFG-1</strain>
    </source>
</reference>
<dbReference type="GO" id="GO:0019898">
    <property type="term" value="C:extrinsic component of membrane"/>
    <property type="evidence" value="ECO:0007669"/>
    <property type="project" value="InterPro"/>
</dbReference>
<dbReference type="SUPFAM" id="SSF101112">
    <property type="entry name" value="Oxygen-evolving enhancer protein 3"/>
    <property type="match status" value="1"/>
</dbReference>
<dbReference type="EMBL" id="NKXS01005960">
    <property type="protein sequence ID" value="PIN02356.1"/>
    <property type="molecule type" value="Genomic_DNA"/>
</dbReference>
<evidence type="ECO:0000256" key="6">
    <source>
        <dbReference type="ARBA" id="ARBA00023136"/>
    </source>
</evidence>
<dbReference type="InterPro" id="IPR023222">
    <property type="entry name" value="PsbQ-like_dom_sf"/>
</dbReference>
<keyword evidence="2" id="KW-0150">Chloroplast</keyword>
<keyword evidence="9" id="KW-1185">Reference proteome</keyword>
<organism evidence="8 9">
    <name type="scientific">Handroanthus impetiginosus</name>
    <dbReference type="NCBI Taxonomy" id="429701"/>
    <lineage>
        <taxon>Eukaryota</taxon>
        <taxon>Viridiplantae</taxon>
        <taxon>Streptophyta</taxon>
        <taxon>Embryophyta</taxon>
        <taxon>Tracheophyta</taxon>
        <taxon>Spermatophyta</taxon>
        <taxon>Magnoliopsida</taxon>
        <taxon>eudicotyledons</taxon>
        <taxon>Gunneridae</taxon>
        <taxon>Pentapetalae</taxon>
        <taxon>asterids</taxon>
        <taxon>lamiids</taxon>
        <taxon>Lamiales</taxon>
        <taxon>Bignoniaceae</taxon>
        <taxon>Crescentiina</taxon>
        <taxon>Tabebuia alliance</taxon>
        <taxon>Handroanthus</taxon>
    </lineage>
</organism>
<dbReference type="OrthoDB" id="783722at2759"/>
<accession>A0A2G9GAQ6</accession>
<dbReference type="PANTHER" id="PTHR33399:SF2">
    <property type="entry name" value="PHOTOSYNTHETIC NDH SUBUNIT OF LUMENAL LOCATION 3, CHLOROPLASTIC"/>
    <property type="match status" value="1"/>
</dbReference>
<dbReference type="GO" id="GO:0009535">
    <property type="term" value="C:chloroplast thylakoid membrane"/>
    <property type="evidence" value="ECO:0007669"/>
    <property type="project" value="UniProtKB-SubCell"/>
</dbReference>
<protein>
    <submittedName>
        <fullName evidence="8">Uncharacterized protein</fullName>
    </submittedName>
</protein>
<dbReference type="GO" id="GO:0009767">
    <property type="term" value="P:photosynthetic electron transport chain"/>
    <property type="evidence" value="ECO:0007669"/>
    <property type="project" value="TreeGrafter"/>
</dbReference>
<keyword evidence="3" id="KW-0934">Plastid</keyword>
<dbReference type="GO" id="GO:0009654">
    <property type="term" value="C:photosystem II oxygen evolving complex"/>
    <property type="evidence" value="ECO:0007669"/>
    <property type="project" value="InterPro"/>
</dbReference>
<comment type="similarity">
    <text evidence="7">Belongs to the PsbQ family.</text>
</comment>
<proteinExistence type="inferred from homology"/>
<evidence type="ECO:0000313" key="8">
    <source>
        <dbReference type="EMBL" id="PIN02356.1"/>
    </source>
</evidence>
<sequence length="102" mass="11859">MLRLKKYAFDLIAMGDLIGQQDALNYVRRYLRLKSTFMYFDFDQVISAAPMDDKKPLTDLANRLFDKVEKLEAAVKRQNLAQTQECYQATTPVLEEVMSRMA</sequence>
<evidence type="ECO:0000256" key="7">
    <source>
        <dbReference type="ARBA" id="ARBA00035649"/>
    </source>
</evidence>
<dbReference type="Proteomes" id="UP000231279">
    <property type="component" value="Unassembled WGS sequence"/>
</dbReference>
<evidence type="ECO:0000256" key="5">
    <source>
        <dbReference type="ARBA" id="ARBA00023078"/>
    </source>
</evidence>
<evidence type="ECO:0000256" key="1">
    <source>
        <dbReference type="ARBA" id="ARBA00004334"/>
    </source>
</evidence>